<comment type="subcellular location">
    <subcellularLocation>
        <location evidence="8">Cytoplasm</location>
    </subcellularLocation>
</comment>
<dbReference type="CDD" id="cd00808">
    <property type="entry name" value="GluRS_core"/>
    <property type="match status" value="1"/>
</dbReference>
<accession>A0ABW9UWI3</accession>
<dbReference type="InterPro" id="IPR014729">
    <property type="entry name" value="Rossmann-like_a/b/a_fold"/>
</dbReference>
<evidence type="ECO:0000256" key="2">
    <source>
        <dbReference type="ARBA" id="ARBA00022490"/>
    </source>
</evidence>
<dbReference type="GO" id="GO:0004818">
    <property type="term" value="F:glutamate-tRNA ligase activity"/>
    <property type="evidence" value="ECO:0007669"/>
    <property type="project" value="UniProtKB-EC"/>
</dbReference>
<evidence type="ECO:0000259" key="10">
    <source>
        <dbReference type="Pfam" id="PF19269"/>
    </source>
</evidence>
<evidence type="ECO:0000256" key="3">
    <source>
        <dbReference type="ARBA" id="ARBA00022598"/>
    </source>
</evidence>
<comment type="caution">
    <text evidence="8">Lacks conserved residue(s) required for the propagation of feature annotation.</text>
</comment>
<evidence type="ECO:0000256" key="8">
    <source>
        <dbReference type="HAMAP-Rule" id="MF_00022"/>
    </source>
</evidence>
<evidence type="ECO:0000256" key="1">
    <source>
        <dbReference type="ARBA" id="ARBA00007894"/>
    </source>
</evidence>
<protein>
    <recommendedName>
        <fullName evidence="8">Glutamate--tRNA ligase</fullName>
        <ecNumber evidence="8">6.1.1.17</ecNumber>
    </recommendedName>
    <alternativeName>
        <fullName evidence="8">Glutamyl-tRNA synthetase</fullName>
        <shortName evidence="8">GluRS</shortName>
    </alternativeName>
</protein>
<dbReference type="EC" id="6.1.1.17" evidence="8"/>
<dbReference type="PANTHER" id="PTHR43311:SF2">
    <property type="entry name" value="GLUTAMATE--TRNA LIGASE, MITOCHONDRIAL-RELATED"/>
    <property type="match status" value="1"/>
</dbReference>
<dbReference type="PROSITE" id="PS00178">
    <property type="entry name" value="AA_TRNA_LIGASE_I"/>
    <property type="match status" value="1"/>
</dbReference>
<dbReference type="RefSeq" id="WP_160732328.1">
    <property type="nucleotide sequence ID" value="NZ_CP139719.1"/>
</dbReference>
<comment type="similarity">
    <text evidence="1 8">Belongs to the class-I aminoacyl-tRNA synthetase family. Glutamate--tRNA ligase type 1 subfamily.</text>
</comment>
<keyword evidence="4 8" id="KW-0547">Nucleotide-binding</keyword>
<sequence length="470" mass="51871">MASNSGQVVTRFAPSPTGFLHIGGARTALFNWLYARHHGGKALLRIEDTDRKRSTPEAIDAILDGLAWLGLDWDEDVVFQSERGARHVEVAEQLLAGGHAYKCYATPEELEEMRAAQRAAKQPLRYDGRWRDRDPADAPTGAPYVVRLKTPQEGETAIEDRVQGRVTVRNAELDDYVLLRADGSPTYMLAVVVDDHDMGVTHVIRGDDHLNNAFRQLPIYRAMGWAEPAYAHIPLIHGSDGAKLSKRHGALGAETYRDEFGILPEALFNYLLRLGWGHGDREEIDRDEAIALFDLDGVGKSPSRFDLKKLQNLNGHYIRAADDARLARLVAGRIDLPTDEALLTQAMPVLKTRARDLDELAEGAAFLFKTRPLAMTEKAQSLLNDDARAILHQVSTRLRAENDWTIEALEATTKSLAEELSLGLGKLAQPMRAALTGTTTSPGIFDVLVLLGREEALARLDAQAAPAAER</sequence>
<dbReference type="InterPro" id="IPR004527">
    <property type="entry name" value="Glu-tRNA-ligase_bac/mito"/>
</dbReference>
<comment type="function">
    <text evidence="8">Catalyzes the attachment of glutamate to tRNA(Glu) in a two-step reaction: glutamate is first activated by ATP to form Glu-AMP and then transferred to the acceptor end of tRNA(Glu).</text>
</comment>
<dbReference type="NCBIfam" id="TIGR00464">
    <property type="entry name" value="gltX_bact"/>
    <property type="match status" value="1"/>
</dbReference>
<comment type="caution">
    <text evidence="11">The sequence shown here is derived from an EMBL/GenBank/DDBJ whole genome shotgun (WGS) entry which is preliminary data.</text>
</comment>
<comment type="catalytic activity">
    <reaction evidence="8">
        <text>tRNA(Glu) + L-glutamate + ATP = L-glutamyl-tRNA(Glu) + AMP + diphosphate</text>
        <dbReference type="Rhea" id="RHEA:23540"/>
        <dbReference type="Rhea" id="RHEA-COMP:9663"/>
        <dbReference type="Rhea" id="RHEA-COMP:9680"/>
        <dbReference type="ChEBI" id="CHEBI:29985"/>
        <dbReference type="ChEBI" id="CHEBI:30616"/>
        <dbReference type="ChEBI" id="CHEBI:33019"/>
        <dbReference type="ChEBI" id="CHEBI:78442"/>
        <dbReference type="ChEBI" id="CHEBI:78520"/>
        <dbReference type="ChEBI" id="CHEBI:456215"/>
        <dbReference type="EC" id="6.1.1.17"/>
    </reaction>
</comment>
<dbReference type="Gene3D" id="3.40.50.620">
    <property type="entry name" value="HUPs"/>
    <property type="match status" value="1"/>
</dbReference>
<evidence type="ECO:0000256" key="7">
    <source>
        <dbReference type="ARBA" id="ARBA00023146"/>
    </source>
</evidence>
<dbReference type="InterPro" id="IPR008925">
    <property type="entry name" value="aa_tRNA-synth_I_cd-bd_sf"/>
</dbReference>
<dbReference type="EMBL" id="WTYO01000001">
    <property type="protein sequence ID" value="MXO67697.1"/>
    <property type="molecule type" value="Genomic_DNA"/>
</dbReference>
<dbReference type="Gene3D" id="1.10.10.350">
    <property type="match status" value="1"/>
</dbReference>
<name>A0ABW9UWI3_9SPHN</name>
<dbReference type="InterPro" id="IPR001412">
    <property type="entry name" value="aa-tRNA-synth_I_CS"/>
</dbReference>
<dbReference type="InterPro" id="IPR020751">
    <property type="entry name" value="aa-tRNA-synth_I_codon-bd_sub2"/>
</dbReference>
<keyword evidence="12" id="KW-1185">Reference proteome</keyword>
<evidence type="ECO:0000256" key="6">
    <source>
        <dbReference type="ARBA" id="ARBA00022917"/>
    </source>
</evidence>
<keyword evidence="3 8" id="KW-0436">Ligase</keyword>
<feature type="short sequence motif" description="'HIGH' region" evidence="8">
    <location>
        <begin position="14"/>
        <end position="24"/>
    </location>
</feature>
<dbReference type="PRINTS" id="PR00987">
    <property type="entry name" value="TRNASYNTHGLU"/>
</dbReference>
<proteinExistence type="inferred from homology"/>
<feature type="binding site" evidence="8">
    <location>
        <position position="246"/>
    </location>
    <ligand>
        <name>ATP</name>
        <dbReference type="ChEBI" id="CHEBI:30616"/>
    </ligand>
</feature>
<dbReference type="Pfam" id="PF00749">
    <property type="entry name" value="tRNA-synt_1c"/>
    <property type="match status" value="1"/>
</dbReference>
<keyword evidence="2 8" id="KW-0963">Cytoplasm</keyword>
<organism evidence="11 12">
    <name type="scientific">Pelagerythrobacter marinus</name>
    <dbReference type="NCBI Taxonomy" id="538382"/>
    <lineage>
        <taxon>Bacteria</taxon>
        <taxon>Pseudomonadati</taxon>
        <taxon>Pseudomonadota</taxon>
        <taxon>Alphaproteobacteria</taxon>
        <taxon>Sphingomonadales</taxon>
        <taxon>Erythrobacteraceae</taxon>
        <taxon>Pelagerythrobacter</taxon>
    </lineage>
</organism>
<dbReference type="InterPro" id="IPR020058">
    <property type="entry name" value="Glu/Gln-tRNA-synth_Ib_cat-dom"/>
</dbReference>
<dbReference type="InterPro" id="IPR045462">
    <property type="entry name" value="aa-tRNA-synth_I_cd-bd"/>
</dbReference>
<dbReference type="InterPro" id="IPR000924">
    <property type="entry name" value="Glu/Gln-tRNA-synth"/>
</dbReference>
<feature type="short sequence motif" description="'KMSKS' region" evidence="8">
    <location>
        <begin position="243"/>
        <end position="247"/>
    </location>
</feature>
<keyword evidence="7 8" id="KW-0030">Aminoacyl-tRNA synthetase</keyword>
<gene>
    <name evidence="8" type="primary">gltX</name>
    <name evidence="11" type="ORF">GRI72_02470</name>
</gene>
<dbReference type="SUPFAM" id="SSF48163">
    <property type="entry name" value="An anticodon-binding domain of class I aminoacyl-tRNA synthetases"/>
    <property type="match status" value="1"/>
</dbReference>
<dbReference type="InterPro" id="IPR049940">
    <property type="entry name" value="GluQ/Sye"/>
</dbReference>
<dbReference type="Proteomes" id="UP000444401">
    <property type="component" value="Unassembled WGS sequence"/>
</dbReference>
<evidence type="ECO:0000313" key="12">
    <source>
        <dbReference type="Proteomes" id="UP000444401"/>
    </source>
</evidence>
<keyword evidence="5 8" id="KW-0067">ATP-binding</keyword>
<feature type="domain" description="Aminoacyl-tRNA synthetase class I anticodon-binding" evidence="10">
    <location>
        <begin position="338"/>
        <end position="462"/>
    </location>
</feature>
<evidence type="ECO:0000256" key="4">
    <source>
        <dbReference type="ARBA" id="ARBA00022741"/>
    </source>
</evidence>
<dbReference type="HAMAP" id="MF_00022">
    <property type="entry name" value="Glu_tRNA_synth_type1"/>
    <property type="match status" value="1"/>
</dbReference>
<evidence type="ECO:0000313" key="11">
    <source>
        <dbReference type="EMBL" id="MXO67697.1"/>
    </source>
</evidence>
<feature type="domain" description="Glutamyl/glutaminyl-tRNA synthetase class Ib catalytic" evidence="9">
    <location>
        <begin position="7"/>
        <end position="311"/>
    </location>
</feature>
<evidence type="ECO:0000256" key="5">
    <source>
        <dbReference type="ARBA" id="ARBA00022840"/>
    </source>
</evidence>
<dbReference type="Pfam" id="PF19269">
    <property type="entry name" value="Anticodon_2"/>
    <property type="match status" value="1"/>
</dbReference>
<comment type="subunit">
    <text evidence="8">Monomer.</text>
</comment>
<evidence type="ECO:0000259" key="9">
    <source>
        <dbReference type="Pfam" id="PF00749"/>
    </source>
</evidence>
<keyword evidence="6 8" id="KW-0648">Protein biosynthesis</keyword>
<dbReference type="InterPro" id="IPR033910">
    <property type="entry name" value="GluRS_core"/>
</dbReference>
<dbReference type="PANTHER" id="PTHR43311">
    <property type="entry name" value="GLUTAMATE--TRNA LIGASE"/>
    <property type="match status" value="1"/>
</dbReference>
<dbReference type="SUPFAM" id="SSF52374">
    <property type="entry name" value="Nucleotidylyl transferase"/>
    <property type="match status" value="1"/>
</dbReference>
<reference evidence="11 12" key="1">
    <citation type="submission" date="2019-12" db="EMBL/GenBank/DDBJ databases">
        <title>Genomic-based taxomic classification of the family Erythrobacteraceae.</title>
        <authorList>
            <person name="Xu L."/>
        </authorList>
    </citation>
    <scope>NUCLEOTIDE SEQUENCE [LARGE SCALE GENOMIC DNA]</scope>
    <source>
        <strain evidence="11 12">H32</strain>
    </source>
</reference>